<gene>
    <name evidence="5" type="ORF">DGAL_LOCUS3378</name>
</gene>
<keyword evidence="2" id="KW-1015">Disulfide bond</keyword>
<reference evidence="5" key="1">
    <citation type="submission" date="2021-11" db="EMBL/GenBank/DDBJ databases">
        <authorList>
            <person name="Schell T."/>
        </authorList>
    </citation>
    <scope>NUCLEOTIDE SEQUENCE</scope>
    <source>
        <strain evidence="5">M5</strain>
    </source>
</reference>
<dbReference type="GO" id="GO:0000302">
    <property type="term" value="P:response to reactive oxygen species"/>
    <property type="evidence" value="ECO:0007669"/>
    <property type="project" value="TreeGrafter"/>
</dbReference>
<keyword evidence="3" id="KW-0732">Signal</keyword>
<proteinExistence type="inferred from homology"/>
<dbReference type="InterPro" id="IPR022271">
    <property type="entry name" value="Lipocalin_ApoD"/>
</dbReference>
<evidence type="ECO:0000259" key="4">
    <source>
        <dbReference type="Pfam" id="PF00061"/>
    </source>
</evidence>
<dbReference type="SUPFAM" id="SSF50814">
    <property type="entry name" value="Lipocalins"/>
    <property type="match status" value="1"/>
</dbReference>
<keyword evidence="6" id="KW-1185">Reference proteome</keyword>
<dbReference type="GO" id="GO:0031409">
    <property type="term" value="F:pigment binding"/>
    <property type="evidence" value="ECO:0007669"/>
    <property type="project" value="InterPro"/>
</dbReference>
<accession>A0A8J2WJN0</accession>
<dbReference type="Gene3D" id="2.40.128.20">
    <property type="match status" value="1"/>
</dbReference>
<feature type="domain" description="Lipocalin/cytosolic fatty-acid binding" evidence="4">
    <location>
        <begin position="48"/>
        <end position="192"/>
    </location>
</feature>
<protein>
    <recommendedName>
        <fullName evidence="4">Lipocalin/cytosolic fatty-acid binding domain-containing protein</fullName>
    </recommendedName>
</protein>
<comment type="similarity">
    <text evidence="1 3">Belongs to the calycin superfamily. Lipocalin family.</text>
</comment>
<name>A0A8J2WJN0_9CRUS</name>
<dbReference type="InterPro" id="IPR012674">
    <property type="entry name" value="Calycin"/>
</dbReference>
<dbReference type="InterPro" id="IPR003057">
    <property type="entry name" value="Invtbrt_color"/>
</dbReference>
<dbReference type="OrthoDB" id="6339451at2759"/>
<evidence type="ECO:0000256" key="2">
    <source>
        <dbReference type="ARBA" id="ARBA00023157"/>
    </source>
</evidence>
<feature type="chain" id="PRO_5035350924" description="Lipocalin/cytosolic fatty-acid binding domain-containing protein" evidence="3">
    <location>
        <begin position="26"/>
        <end position="219"/>
    </location>
</feature>
<evidence type="ECO:0000256" key="3">
    <source>
        <dbReference type="PIRNR" id="PIRNR036893"/>
    </source>
</evidence>
<dbReference type="Pfam" id="PF00061">
    <property type="entry name" value="Lipocalin"/>
    <property type="match status" value="1"/>
</dbReference>
<dbReference type="PRINTS" id="PR01273">
    <property type="entry name" value="INVTBRTCOLOR"/>
</dbReference>
<comment type="caution">
    <text evidence="5">The sequence shown here is derived from an EMBL/GenBank/DDBJ whole genome shotgun (WGS) entry which is preliminary data.</text>
</comment>
<evidence type="ECO:0000313" key="5">
    <source>
        <dbReference type="EMBL" id="CAH0101078.1"/>
    </source>
</evidence>
<dbReference type="InterPro" id="IPR000566">
    <property type="entry name" value="Lipocln_cytosolic_FA-bd_dom"/>
</dbReference>
<sequence>MLSNFSKHHFSLLFAFVYLKTVLHAQVLQLGSCPSPSVMSNFDIDQFSGKWYNNRNYFSIAQTGLDCVTTTYTNDGNGGSVFNIKIEGLKPNSAKKITAVGKGFVTSPGKATVTFVDTIWNTGTENYLYALAILDSDYTSYAVAWSCYPLGIGYLSLAWVLTREQNPPDAAIDAAIAVLQTNQIDDKKLKIVKSAKLPMIPTFLQLEEFGYFLEVEQEP</sequence>
<dbReference type="PIRSF" id="PIRSF036893">
    <property type="entry name" value="Lipocalin_ApoD"/>
    <property type="match status" value="1"/>
</dbReference>
<dbReference type="GO" id="GO:0005737">
    <property type="term" value="C:cytoplasm"/>
    <property type="evidence" value="ECO:0007669"/>
    <property type="project" value="TreeGrafter"/>
</dbReference>
<evidence type="ECO:0000256" key="1">
    <source>
        <dbReference type="ARBA" id="ARBA00006889"/>
    </source>
</evidence>
<feature type="signal peptide" evidence="3">
    <location>
        <begin position="1"/>
        <end position="25"/>
    </location>
</feature>
<dbReference type="Proteomes" id="UP000789390">
    <property type="component" value="Unassembled WGS sequence"/>
</dbReference>
<dbReference type="EMBL" id="CAKKLH010000050">
    <property type="protein sequence ID" value="CAH0101078.1"/>
    <property type="molecule type" value="Genomic_DNA"/>
</dbReference>
<evidence type="ECO:0000313" key="6">
    <source>
        <dbReference type="Proteomes" id="UP000789390"/>
    </source>
</evidence>
<dbReference type="GO" id="GO:0006629">
    <property type="term" value="P:lipid metabolic process"/>
    <property type="evidence" value="ECO:0007669"/>
    <property type="project" value="TreeGrafter"/>
</dbReference>
<dbReference type="AlphaFoldDB" id="A0A8J2WJN0"/>
<dbReference type="PANTHER" id="PTHR10612:SF34">
    <property type="entry name" value="APOLIPOPROTEIN D"/>
    <property type="match status" value="1"/>
</dbReference>
<organism evidence="5 6">
    <name type="scientific">Daphnia galeata</name>
    <dbReference type="NCBI Taxonomy" id="27404"/>
    <lineage>
        <taxon>Eukaryota</taxon>
        <taxon>Metazoa</taxon>
        <taxon>Ecdysozoa</taxon>
        <taxon>Arthropoda</taxon>
        <taxon>Crustacea</taxon>
        <taxon>Branchiopoda</taxon>
        <taxon>Diplostraca</taxon>
        <taxon>Cladocera</taxon>
        <taxon>Anomopoda</taxon>
        <taxon>Daphniidae</taxon>
        <taxon>Daphnia</taxon>
    </lineage>
</organism>
<dbReference type="PANTHER" id="PTHR10612">
    <property type="entry name" value="APOLIPOPROTEIN D"/>
    <property type="match status" value="1"/>
</dbReference>